<dbReference type="EMBL" id="SHMP01000002">
    <property type="protein sequence ID" value="RZV12547.1"/>
    <property type="molecule type" value="Genomic_DNA"/>
</dbReference>
<accession>A0A482YE80</accession>
<dbReference type="Proteomes" id="UP000291097">
    <property type="component" value="Unassembled WGS sequence"/>
</dbReference>
<proteinExistence type="predicted"/>
<name>A0A482YE80_9EURY</name>
<dbReference type="AlphaFoldDB" id="A0A482YE80"/>
<evidence type="ECO:0000313" key="1">
    <source>
        <dbReference type="EMBL" id="RZV12547.1"/>
    </source>
</evidence>
<reference evidence="1 2" key="1">
    <citation type="submission" date="2019-02" db="EMBL/GenBank/DDBJ databases">
        <title>Genomic Encyclopedia of Archaeal and Bacterial Type Strains, Phase II (KMG-II): from individual species to whole genera.</title>
        <authorList>
            <person name="Goeker M."/>
        </authorList>
    </citation>
    <scope>NUCLEOTIDE SEQUENCE [LARGE SCALE GENOMIC DNA]</scope>
    <source>
        <strain evidence="1 2">DSM 18328</strain>
    </source>
</reference>
<sequence>MGQYEIAKLLYNSDEGVSFRRIQSKTGGVESSVRTSIHKLMRKDLIVEEEPGKMYKWNPDATKKDLESIRTYTIDELRD</sequence>
<protein>
    <submittedName>
        <fullName evidence="1">Uncharacterized protein</fullName>
    </submittedName>
</protein>
<dbReference type="OrthoDB" id="373622at2157"/>
<evidence type="ECO:0000313" key="2">
    <source>
        <dbReference type="Proteomes" id="UP000291097"/>
    </source>
</evidence>
<gene>
    <name evidence="1" type="ORF">BDK88_0086</name>
</gene>
<dbReference type="RefSeq" id="WP_130498660.1">
    <property type="nucleotide sequence ID" value="NZ_SHMP01000002.1"/>
</dbReference>
<organism evidence="1 2">
    <name type="scientific">Natrinema hispanicum</name>
    <dbReference type="NCBI Taxonomy" id="392421"/>
    <lineage>
        <taxon>Archaea</taxon>
        <taxon>Methanobacteriati</taxon>
        <taxon>Methanobacteriota</taxon>
        <taxon>Stenosarchaea group</taxon>
        <taxon>Halobacteria</taxon>
        <taxon>Halobacteriales</taxon>
        <taxon>Natrialbaceae</taxon>
        <taxon>Natrinema</taxon>
    </lineage>
</organism>
<comment type="caution">
    <text evidence="1">The sequence shown here is derived from an EMBL/GenBank/DDBJ whole genome shotgun (WGS) entry which is preliminary data.</text>
</comment>